<evidence type="ECO:0000256" key="1">
    <source>
        <dbReference type="SAM" id="MobiDB-lite"/>
    </source>
</evidence>
<dbReference type="Proteomes" id="UP000317155">
    <property type="component" value="Unassembled WGS sequence"/>
</dbReference>
<reference evidence="2 3" key="1">
    <citation type="submission" date="2019-07" db="EMBL/GenBank/DDBJ databases">
        <title>Insights of Desulfuromonas acetexigens electromicrobiology.</title>
        <authorList>
            <person name="Katuri K."/>
            <person name="Sapireddy V."/>
            <person name="Shaw D.R."/>
            <person name="Saikaly P."/>
        </authorList>
    </citation>
    <scope>NUCLEOTIDE SEQUENCE [LARGE SCALE GENOMIC DNA]</scope>
    <source>
        <strain evidence="2 3">2873</strain>
    </source>
</reference>
<dbReference type="EMBL" id="VJVV01000001">
    <property type="protein sequence ID" value="TRO84105.1"/>
    <property type="molecule type" value="Genomic_DNA"/>
</dbReference>
<sequence>MWVSRSGAVVDNRDILQKSKNRKTDKSGKGRKPENLEKQKTGKGLKSGKAILAGGHGGLIGPLRRFAKKRRNGKARQEKEGCGWVGLPGLVLGRDDLPPPVRPGARFALAVAGGTRRGTACGLPATCSGVVDARKDGQ</sequence>
<proteinExistence type="predicted"/>
<dbReference type="AlphaFoldDB" id="A0A550JLL6"/>
<feature type="compositionally biased region" description="Basic and acidic residues" evidence="1">
    <location>
        <begin position="11"/>
        <end position="40"/>
    </location>
</feature>
<feature type="region of interest" description="Disordered" evidence="1">
    <location>
        <begin position="1"/>
        <end position="53"/>
    </location>
</feature>
<organism evidence="2 3">
    <name type="scientific">Trichloromonas acetexigens</name>
    <dbReference type="NCBI Taxonomy" id="38815"/>
    <lineage>
        <taxon>Bacteria</taxon>
        <taxon>Pseudomonadati</taxon>
        <taxon>Thermodesulfobacteriota</taxon>
        <taxon>Desulfuromonadia</taxon>
        <taxon>Desulfuromonadales</taxon>
        <taxon>Trichloromonadaceae</taxon>
        <taxon>Trichloromonas</taxon>
    </lineage>
</organism>
<name>A0A550JLL6_9BACT</name>
<evidence type="ECO:0000313" key="3">
    <source>
        <dbReference type="Proteomes" id="UP000317155"/>
    </source>
</evidence>
<dbReference type="RefSeq" id="WP_092053321.1">
    <property type="nucleotide sequence ID" value="NZ_FOJJ01000001.1"/>
</dbReference>
<comment type="caution">
    <text evidence="2">The sequence shown here is derived from an EMBL/GenBank/DDBJ whole genome shotgun (WGS) entry which is preliminary data.</text>
</comment>
<gene>
    <name evidence="2" type="ORF">FL622_02690</name>
</gene>
<keyword evidence="3" id="KW-1185">Reference proteome</keyword>
<accession>A0A550JLL6</accession>
<protein>
    <submittedName>
        <fullName evidence="2">Uncharacterized protein</fullName>
    </submittedName>
</protein>
<evidence type="ECO:0000313" key="2">
    <source>
        <dbReference type="EMBL" id="TRO84105.1"/>
    </source>
</evidence>